<dbReference type="GO" id="GO:0006046">
    <property type="term" value="P:N-acetylglucosamine catabolic process"/>
    <property type="evidence" value="ECO:0007669"/>
    <property type="project" value="TreeGrafter"/>
</dbReference>
<dbReference type="PANTHER" id="PTHR11113">
    <property type="entry name" value="N-ACETYLGLUCOSAMINE-6-PHOSPHATE DEACETYLASE"/>
    <property type="match status" value="1"/>
</dbReference>
<protein>
    <recommendedName>
        <fullName evidence="5">N-acetylglucosamine-6-phosphate deacetylase</fullName>
    </recommendedName>
</protein>
<accession>A0AAJ6AH91</accession>
<reference evidence="3 4" key="1">
    <citation type="submission" date="2023-03" db="EMBL/GenBank/DDBJ databases">
        <title>Complete genome sequences of several Auritidibacter ignavus strains isolated from ear infections.</title>
        <authorList>
            <person name="Baehr T."/>
            <person name="Baumhoegger A.M."/>
        </authorList>
    </citation>
    <scope>NUCLEOTIDE SEQUENCE [LARGE SCALE GENOMIC DNA]</scope>
    <source>
        <strain evidence="3 4">BABAE-6</strain>
    </source>
</reference>
<evidence type="ECO:0000313" key="4">
    <source>
        <dbReference type="Proteomes" id="UP001224674"/>
    </source>
</evidence>
<evidence type="ECO:0000313" key="3">
    <source>
        <dbReference type="EMBL" id="WGH93378.1"/>
    </source>
</evidence>
<dbReference type="Gene3D" id="3.20.20.140">
    <property type="entry name" value="Metal-dependent hydrolases"/>
    <property type="match status" value="1"/>
</dbReference>
<dbReference type="PANTHER" id="PTHR11113:SF14">
    <property type="entry name" value="N-ACETYLGLUCOSAMINE-6-PHOSPHATE DEACETYLASE"/>
    <property type="match status" value="1"/>
</dbReference>
<dbReference type="SUPFAM" id="SSF51556">
    <property type="entry name" value="Metallo-dependent hydrolases"/>
    <property type="match status" value="1"/>
</dbReference>
<dbReference type="AlphaFoldDB" id="A0AAJ6AH91"/>
<evidence type="ECO:0000256" key="1">
    <source>
        <dbReference type="ARBA" id="ARBA00010716"/>
    </source>
</evidence>
<proteinExistence type="inferred from homology"/>
<organism evidence="3 4">
    <name type="scientific">Auritidibacter ignavus</name>
    <dbReference type="NCBI Taxonomy" id="678932"/>
    <lineage>
        <taxon>Bacteria</taxon>
        <taxon>Bacillati</taxon>
        <taxon>Actinomycetota</taxon>
        <taxon>Actinomycetes</taxon>
        <taxon>Micrococcales</taxon>
        <taxon>Micrococcaceae</taxon>
        <taxon>Auritidibacter</taxon>
    </lineage>
</organism>
<keyword evidence="4" id="KW-1185">Reference proteome</keyword>
<dbReference type="GO" id="GO:0008448">
    <property type="term" value="F:N-acetylglucosamine-6-phosphate deacetylase activity"/>
    <property type="evidence" value="ECO:0007669"/>
    <property type="project" value="TreeGrafter"/>
</dbReference>
<evidence type="ECO:0008006" key="5">
    <source>
        <dbReference type="Google" id="ProtNLM"/>
    </source>
</evidence>
<sequence>MPNPAFSNATSQHESAQHGVADGHIHGFAGVDFATSPLERVLDCIQHLNDRGTRHIIATLPTMAPQALLRRVVQLAPLVDRQQLAGLHLEGPFLSPAAAGAHPPALLLTGDQPEARELLNQLEVIQQRAHRPVTVMTIAPELPGAQEVIDRLLAMGISPSLGHTACSEREFVTACERITDKLHEPVRITHLFNAMPRFHHRDPGLLPAIYRLATGGEAIVELIADTHHVHPRAVQWCFELFADAITLVSDASAATFPAGGHTLADTTGYHMGPIMLSRDPHRNLATVAGRNTLASGACDVPEQLQRLRRAGGIPDAELTAAACRL</sequence>
<dbReference type="EMBL" id="CP122566">
    <property type="protein sequence ID" value="WGH93378.1"/>
    <property type="molecule type" value="Genomic_DNA"/>
</dbReference>
<gene>
    <name evidence="3" type="ORF">QDX21_00730</name>
</gene>
<dbReference type="Proteomes" id="UP001224674">
    <property type="component" value="Chromosome"/>
</dbReference>
<keyword evidence="2" id="KW-0378">Hydrolase</keyword>
<dbReference type="InterPro" id="IPR032466">
    <property type="entry name" value="Metal_Hydrolase"/>
</dbReference>
<comment type="similarity">
    <text evidence="1">Belongs to the metallo-dependent hydrolases superfamily. NagA family.</text>
</comment>
<dbReference type="RefSeq" id="WP_110110022.1">
    <property type="nucleotide sequence ID" value="NZ_CP122566.1"/>
</dbReference>
<evidence type="ECO:0000256" key="2">
    <source>
        <dbReference type="ARBA" id="ARBA00022801"/>
    </source>
</evidence>
<name>A0AAJ6AH91_9MICC</name>